<evidence type="ECO:0000313" key="1">
    <source>
        <dbReference type="EMBL" id="CAI5447164.1"/>
    </source>
</evidence>
<dbReference type="AlphaFoldDB" id="A0A9P1IKL6"/>
<reference evidence="1" key="1">
    <citation type="submission" date="2022-11" db="EMBL/GenBank/DDBJ databases">
        <authorList>
            <person name="Kikuchi T."/>
        </authorList>
    </citation>
    <scope>NUCLEOTIDE SEQUENCE</scope>
    <source>
        <strain evidence="1">PS1010</strain>
    </source>
</reference>
<organism evidence="1 2">
    <name type="scientific">Caenorhabditis angaria</name>
    <dbReference type="NCBI Taxonomy" id="860376"/>
    <lineage>
        <taxon>Eukaryota</taxon>
        <taxon>Metazoa</taxon>
        <taxon>Ecdysozoa</taxon>
        <taxon>Nematoda</taxon>
        <taxon>Chromadorea</taxon>
        <taxon>Rhabditida</taxon>
        <taxon>Rhabditina</taxon>
        <taxon>Rhabditomorpha</taxon>
        <taxon>Rhabditoidea</taxon>
        <taxon>Rhabditidae</taxon>
        <taxon>Peloderinae</taxon>
        <taxon>Caenorhabditis</taxon>
    </lineage>
</organism>
<evidence type="ECO:0000313" key="2">
    <source>
        <dbReference type="Proteomes" id="UP001152747"/>
    </source>
</evidence>
<comment type="caution">
    <text evidence="1">The sequence shown here is derived from an EMBL/GenBank/DDBJ whole genome shotgun (WGS) entry which is preliminary data.</text>
</comment>
<accession>A0A9P1IKL6</accession>
<protein>
    <submittedName>
        <fullName evidence="1">Uncharacterized protein</fullName>
    </submittedName>
</protein>
<dbReference type="Proteomes" id="UP001152747">
    <property type="component" value="Unassembled WGS sequence"/>
</dbReference>
<dbReference type="OrthoDB" id="5823292at2759"/>
<dbReference type="EMBL" id="CANHGI010000004">
    <property type="protein sequence ID" value="CAI5447164.1"/>
    <property type="molecule type" value="Genomic_DNA"/>
</dbReference>
<name>A0A9P1IKL6_9PELO</name>
<keyword evidence="2" id="KW-1185">Reference proteome</keyword>
<proteinExistence type="predicted"/>
<sequence length="75" mass="8348">MGALRNIGHHIAISVRRLLKSPRGFSSKIRFDQGFGRDNQDLSTPDSSRSVSFTEAITWPFIDEDVDEETGLVLG</sequence>
<gene>
    <name evidence="1" type="ORF">CAMP_LOCUS9801</name>
</gene>